<evidence type="ECO:0000313" key="8">
    <source>
        <dbReference type="EMBL" id="HEW45288.1"/>
    </source>
</evidence>
<dbReference type="EMBL" id="DSFP01000022">
    <property type="protein sequence ID" value="HEW45288.1"/>
    <property type="molecule type" value="Genomic_DNA"/>
</dbReference>
<evidence type="ECO:0000256" key="3">
    <source>
        <dbReference type="ARBA" id="ARBA00022917"/>
    </source>
</evidence>
<dbReference type="SMART" id="SM00937">
    <property type="entry name" value="PCRF"/>
    <property type="match status" value="1"/>
</dbReference>
<dbReference type="InterPro" id="IPR045853">
    <property type="entry name" value="Pep_chain_release_fac_I_sf"/>
</dbReference>
<dbReference type="NCBIfam" id="TIGR00020">
    <property type="entry name" value="prfB"/>
    <property type="match status" value="1"/>
</dbReference>
<comment type="function">
    <text evidence="4">Peptide chain release factor 2 directs the termination of translation in response to the peptide chain termination codons UGA and UAA.</text>
</comment>
<keyword evidence="3 4" id="KW-0648">Protein biosynthesis</keyword>
<dbReference type="Pfam" id="PF00472">
    <property type="entry name" value="RF-1"/>
    <property type="match status" value="1"/>
</dbReference>
<comment type="PTM">
    <text evidence="4">Methylated by PrmC. Methylation increases the termination efficiency of RF2.</text>
</comment>
<keyword evidence="4" id="KW-0963">Cytoplasm</keyword>
<dbReference type="Gene3D" id="1.20.58.410">
    <property type="entry name" value="Release factor"/>
    <property type="match status" value="1"/>
</dbReference>
<organism evidence="8">
    <name type="scientific">Hydrogenobacter sp</name>
    <dbReference type="NCBI Taxonomy" id="2152829"/>
    <lineage>
        <taxon>Bacteria</taxon>
        <taxon>Pseudomonadati</taxon>
        <taxon>Aquificota</taxon>
        <taxon>Aquificia</taxon>
        <taxon>Aquificales</taxon>
        <taxon>Aquificaceae</taxon>
        <taxon>Hydrogenobacter</taxon>
    </lineage>
</organism>
<dbReference type="GO" id="GO:0016149">
    <property type="term" value="F:translation release factor activity, codon specific"/>
    <property type="evidence" value="ECO:0007669"/>
    <property type="project" value="UniProtKB-UniRule"/>
</dbReference>
<accession>A0A7C2VD81</accession>
<evidence type="ECO:0000256" key="5">
    <source>
        <dbReference type="NCBIfam" id="TIGR00020"/>
    </source>
</evidence>
<evidence type="ECO:0000256" key="4">
    <source>
        <dbReference type="HAMAP-Rule" id="MF_00094"/>
    </source>
</evidence>
<dbReference type="SUPFAM" id="SSF75620">
    <property type="entry name" value="Release factor"/>
    <property type="match status" value="1"/>
</dbReference>
<feature type="modified residue" description="N5-methylglutamine" evidence="4">
    <location>
        <position position="249"/>
    </location>
</feature>
<reference evidence="8" key="1">
    <citation type="journal article" date="2020" name="mSystems">
        <title>Genome- and Community-Level Interaction Insights into Carbon Utilization and Element Cycling Functions of Hydrothermarchaeota in Hydrothermal Sediment.</title>
        <authorList>
            <person name="Zhou Z."/>
            <person name="Liu Y."/>
            <person name="Xu W."/>
            <person name="Pan J."/>
            <person name="Luo Z.H."/>
            <person name="Li M."/>
        </authorList>
    </citation>
    <scope>NUCLEOTIDE SEQUENCE [LARGE SCALE GENOMIC DNA]</scope>
    <source>
        <strain evidence="8">SpSt-132</strain>
    </source>
</reference>
<evidence type="ECO:0000256" key="2">
    <source>
        <dbReference type="ARBA" id="ARBA00022481"/>
    </source>
</evidence>
<comment type="caution">
    <text evidence="8">The sequence shown here is derived from an EMBL/GenBank/DDBJ whole genome shotgun (WGS) entry which is preliminary data.</text>
</comment>
<evidence type="ECO:0000256" key="1">
    <source>
        <dbReference type="ARBA" id="ARBA00010835"/>
    </source>
</evidence>
<dbReference type="Gene3D" id="3.30.70.1660">
    <property type="match status" value="1"/>
</dbReference>
<dbReference type="HAMAP" id="MF_00094">
    <property type="entry name" value="Rel_fac_2"/>
    <property type="match status" value="1"/>
</dbReference>
<dbReference type="PANTHER" id="PTHR43116:SF3">
    <property type="entry name" value="CLASS I PEPTIDE CHAIN RELEASE FACTOR"/>
    <property type="match status" value="1"/>
</dbReference>
<keyword evidence="2 4" id="KW-0488">Methylation</keyword>
<gene>
    <name evidence="4 8" type="primary">prfB</name>
    <name evidence="8" type="ORF">ENO47_01250</name>
</gene>
<dbReference type="Pfam" id="PF03462">
    <property type="entry name" value="PCRF"/>
    <property type="match status" value="1"/>
</dbReference>
<protein>
    <recommendedName>
        <fullName evidence="4 5">Peptide chain release factor 2</fullName>
        <shortName evidence="4">RF-2</shortName>
    </recommendedName>
</protein>
<dbReference type="InterPro" id="IPR005139">
    <property type="entry name" value="PCRF"/>
</dbReference>
<evidence type="ECO:0000256" key="6">
    <source>
        <dbReference type="SAM" id="Coils"/>
    </source>
</evidence>
<dbReference type="InterPro" id="IPR000352">
    <property type="entry name" value="Pep_chain_release_fac_I"/>
</dbReference>
<sequence length="370" mass="42785">MLAEVREKLEHLKEKFEDVKATFNIQSLKEEIEHIDKSMASADFWNDQEKAKSLTQRRRWLEENIKELEEIEKGLRDIEDLMEITPEEDLETIQMLMEELNRLEKPIRDLEIKAFLSEEMDSKNAYLTIQAGAGGVEACDWASMLLRMYKRWAERHGYEVEVVDINPDDVAGIRSATLLIKGPYAYGYLKGEHGVHRLVRISPFDANARRHTSFASVSVMPQIDESINIEIREEDLEMETFRASGAGGQYVNKTDTAVRIRHKPTGIVVSCQQERSQLQNRLKALELLKAKLYQLELQKLEEKKKALEGEKTDIGWGYQIRSYVFQPYQLVKDLRTGLEIGNVSAVMDGDIDPFIEEYLRWKAKEKAKAT</sequence>
<dbReference type="PANTHER" id="PTHR43116">
    <property type="entry name" value="PEPTIDE CHAIN RELEASE FACTOR 2"/>
    <property type="match status" value="1"/>
</dbReference>
<comment type="subcellular location">
    <subcellularLocation>
        <location evidence="4">Cytoplasm</location>
    </subcellularLocation>
</comment>
<dbReference type="AlphaFoldDB" id="A0A7C2VD81"/>
<proteinExistence type="inferred from homology"/>
<dbReference type="FunFam" id="3.30.160.20:FF:000004">
    <property type="entry name" value="Peptide chain release factor 1"/>
    <property type="match status" value="1"/>
</dbReference>
<name>A0A7C2VD81_9AQUI</name>
<dbReference type="GO" id="GO:0005737">
    <property type="term" value="C:cytoplasm"/>
    <property type="evidence" value="ECO:0007669"/>
    <property type="project" value="UniProtKB-SubCell"/>
</dbReference>
<evidence type="ECO:0000259" key="7">
    <source>
        <dbReference type="PROSITE" id="PS00745"/>
    </source>
</evidence>
<feature type="coiled-coil region" evidence="6">
    <location>
        <begin position="51"/>
        <end position="113"/>
    </location>
</feature>
<dbReference type="PROSITE" id="PS00745">
    <property type="entry name" value="RF_PROK_I"/>
    <property type="match status" value="1"/>
</dbReference>
<feature type="domain" description="Prokaryotic-type class I peptide chain release factors" evidence="7">
    <location>
        <begin position="242"/>
        <end position="258"/>
    </location>
</feature>
<dbReference type="InterPro" id="IPR004374">
    <property type="entry name" value="PrfB"/>
</dbReference>
<keyword evidence="6" id="KW-0175">Coiled coil</keyword>
<comment type="similarity">
    <text evidence="1 4">Belongs to the prokaryotic/mitochondrial release factor family.</text>
</comment>
<dbReference type="Gene3D" id="3.30.160.20">
    <property type="match status" value="1"/>
</dbReference>
<feature type="coiled-coil region" evidence="6">
    <location>
        <begin position="268"/>
        <end position="310"/>
    </location>
</feature>